<evidence type="ECO:0008006" key="3">
    <source>
        <dbReference type="Google" id="ProtNLM"/>
    </source>
</evidence>
<keyword evidence="2" id="KW-1185">Reference proteome</keyword>
<dbReference type="Gene3D" id="3.40.1440.10">
    <property type="entry name" value="GIY-YIG endonuclease"/>
    <property type="match status" value="1"/>
</dbReference>
<evidence type="ECO:0000313" key="1">
    <source>
        <dbReference type="EMBL" id="ANX05151.1"/>
    </source>
</evidence>
<dbReference type="Proteomes" id="UP000092952">
    <property type="component" value="Chromosome"/>
</dbReference>
<proteinExistence type="predicted"/>
<sequence>MLNLHSMLLPFGFDPTKPTKLVRHQDRRFDIEQLYRADQFEFYQSIQRRPVFRAGDQIVSFLGRPGTHAVFVGVYDVLGVEEPLDRALPDGFLFPNMNTVNLYLYELRLNERFTDLRDRLVIDWGAGTRTWVQQYGQGEKPVVEVLPQGYVRQFPGFMDVVLSYDELVKIINNPVPHRDWHRMLGSVAGVYLILDTKTGNQYVGSAYGARGLLGRWQTYANTVHGGNQQLQALVESRPDVARDLQFAILQTLPLTLTAREVVAYEVLHKQKLGTRAHGLNDN</sequence>
<dbReference type="CDD" id="cd10446">
    <property type="entry name" value="GIY-YIG_unchar_1"/>
    <property type="match status" value="1"/>
</dbReference>
<evidence type="ECO:0000313" key="2">
    <source>
        <dbReference type="Proteomes" id="UP000092952"/>
    </source>
</evidence>
<dbReference type="STRING" id="1810504.PG2T_13820"/>
<dbReference type="SUPFAM" id="SSF82771">
    <property type="entry name" value="GIY-YIG endonuclease"/>
    <property type="match status" value="1"/>
</dbReference>
<dbReference type="InParanoid" id="A0A1B1YWF3"/>
<dbReference type="AlphaFoldDB" id="A0A1B1YWF3"/>
<name>A0A1B1YWF3_9GAMM</name>
<accession>A0A1B1YWF3</accession>
<reference evidence="2" key="1">
    <citation type="submission" date="2016-03" db="EMBL/GenBank/DDBJ databases">
        <title>Complete genome sequence of Solimmundus cernigliae, representing a novel lineage of polycyclic aromatic hydrocarbon degraders within the Gammaproteobacteria.</title>
        <authorList>
            <person name="Singleton D.R."/>
            <person name="Dickey A.N."/>
            <person name="Scholl E.H."/>
            <person name="Wright F.A."/>
            <person name="Aitken M.D."/>
        </authorList>
    </citation>
    <scope>NUCLEOTIDE SEQUENCE [LARGE SCALE GENOMIC DNA]</scope>
    <source>
        <strain evidence="2">TR3.2</strain>
    </source>
</reference>
<dbReference type="KEGG" id="gbi:PG2T_13820"/>
<dbReference type="InterPro" id="IPR035901">
    <property type="entry name" value="GIY-YIG_endonuc_sf"/>
</dbReference>
<protein>
    <recommendedName>
        <fullName evidence="3">GIY-YIG domain-containing protein</fullName>
    </recommendedName>
</protein>
<dbReference type="EMBL" id="CP014671">
    <property type="protein sequence ID" value="ANX05151.1"/>
    <property type="molecule type" value="Genomic_DNA"/>
</dbReference>
<gene>
    <name evidence="1" type="ORF">PG2T_13820</name>
</gene>
<dbReference type="RefSeq" id="WP_068806732.1">
    <property type="nucleotide sequence ID" value="NZ_CP014671.1"/>
</dbReference>
<organism evidence="1 2">
    <name type="scientific">Immundisolibacter cernigliae</name>
    <dbReference type="NCBI Taxonomy" id="1810504"/>
    <lineage>
        <taxon>Bacteria</taxon>
        <taxon>Pseudomonadati</taxon>
        <taxon>Pseudomonadota</taxon>
        <taxon>Gammaproteobacteria</taxon>
        <taxon>Immundisolibacterales</taxon>
        <taxon>Immundisolibacteraceae</taxon>
        <taxon>Immundisolibacter</taxon>
    </lineage>
</organism>